<dbReference type="InterPro" id="IPR027417">
    <property type="entry name" value="P-loop_NTPase"/>
</dbReference>
<name>A0A1Q0YID6_MAIZE</name>
<dbReference type="EMBL" id="CM000780">
    <property type="protein sequence ID" value="AQK51966.1"/>
    <property type="molecule type" value="Genomic_DNA"/>
</dbReference>
<dbReference type="GO" id="GO:0005525">
    <property type="term" value="F:GTP binding"/>
    <property type="evidence" value="ECO:0007669"/>
    <property type="project" value="InterPro"/>
</dbReference>
<protein>
    <submittedName>
        <fullName evidence="3">GBF-interacting protein 1</fullName>
    </submittedName>
</protein>
<dbReference type="Pfam" id="PF01926">
    <property type="entry name" value="MMR_HSR1"/>
    <property type="match status" value="1"/>
</dbReference>
<sequence length="420" mass="45091">MAASGSRCPRVLVLLQGWVAYIKKQRSCPCVAVNSHSRESIKEIGQAMASSAVSGGFAIVLKVVQARIREIKHGDNNCTGTALLVGIPNVGKSAIVNAMHQIGRIAAAEKGKLKHAIVSSHPGETRDIHGYLFSPGGWSRTPGQLSMADIVKMGRSQGKASSKPMVTAERGYAGQYPSLPSTNQNLKQSGSMVSPAELDKGLQPTDNLVQTLGNSHLELDENNTFALRSTPASERHFEPSDSIPEYNDGILNNSSSYQPHNYSYTEQEVEDSSADVSAAAENFQSLSLHNDDFGSGAFSGLLPQKTTDSNVEFLVREDSATVDPIDARNQDYYESGAVTSPAEENLEAVLGTNMENVDAPSISQANELSQDVLDPSILKYDEPSVSSHAYSNMNTPQPSTIEDPQGNNQAHTLSHLSNMM</sequence>
<dbReference type="InParanoid" id="A0A1Q0YID6"/>
<proteinExistence type="predicted"/>
<feature type="domain" description="G" evidence="2">
    <location>
        <begin position="83"/>
        <end position="134"/>
    </location>
</feature>
<dbReference type="Gene3D" id="3.40.50.300">
    <property type="entry name" value="P-loop containing nucleotide triphosphate hydrolases"/>
    <property type="match status" value="1"/>
</dbReference>
<dbReference type="InterPro" id="IPR006073">
    <property type="entry name" value="GTP-bd"/>
</dbReference>
<accession>A0A1Q0YID6</accession>
<organism evidence="3">
    <name type="scientific">Zea mays</name>
    <name type="common">Maize</name>
    <dbReference type="NCBI Taxonomy" id="4577"/>
    <lineage>
        <taxon>Eukaryota</taxon>
        <taxon>Viridiplantae</taxon>
        <taxon>Streptophyta</taxon>
        <taxon>Embryophyta</taxon>
        <taxon>Tracheophyta</taxon>
        <taxon>Spermatophyta</taxon>
        <taxon>Magnoliopsida</taxon>
        <taxon>Liliopsida</taxon>
        <taxon>Poales</taxon>
        <taxon>Poaceae</taxon>
        <taxon>PACMAD clade</taxon>
        <taxon>Panicoideae</taxon>
        <taxon>Andropogonodae</taxon>
        <taxon>Andropogoneae</taxon>
        <taxon>Tripsacinae</taxon>
        <taxon>Zea</taxon>
    </lineage>
</organism>
<dbReference type="PANTHER" id="PTHR46445">
    <property type="entry name" value="RNA POLYMERASE II DEGRADATION FACTOR-LIKE PROTEIN (DUF1296)"/>
    <property type="match status" value="1"/>
</dbReference>
<dbReference type="SUPFAM" id="SSF52540">
    <property type="entry name" value="P-loop containing nucleoside triphosphate hydrolases"/>
    <property type="match status" value="1"/>
</dbReference>
<dbReference type="ExpressionAtlas" id="A0A1Q0YID6">
    <property type="expression patterns" value="baseline and differential"/>
</dbReference>
<gene>
    <name evidence="3" type="ORF">ZEAMMB73_Zm00001d050118</name>
</gene>
<reference evidence="3" key="1">
    <citation type="submission" date="2015-12" db="EMBL/GenBank/DDBJ databases">
        <title>Update maize B73 reference genome by single molecule sequencing technologies.</title>
        <authorList>
            <consortium name="Maize Genome Sequencing Project"/>
            <person name="Ware D."/>
        </authorList>
    </citation>
    <scope>NUCLEOTIDE SEQUENCE</scope>
    <source>
        <tissue evidence="3">Seedling</tissue>
    </source>
</reference>
<evidence type="ECO:0000256" key="1">
    <source>
        <dbReference type="SAM" id="MobiDB-lite"/>
    </source>
</evidence>
<feature type="region of interest" description="Disordered" evidence="1">
    <location>
        <begin position="390"/>
        <end position="420"/>
    </location>
</feature>
<feature type="non-terminal residue" evidence="3">
    <location>
        <position position="420"/>
    </location>
</feature>
<evidence type="ECO:0000313" key="3">
    <source>
        <dbReference type="EMBL" id="AQK51966.1"/>
    </source>
</evidence>
<evidence type="ECO:0000259" key="2">
    <source>
        <dbReference type="Pfam" id="PF01926"/>
    </source>
</evidence>
<dbReference type="AlphaFoldDB" id="A0A1Q0YID6"/>
<dbReference type="PANTHER" id="PTHR46445:SF3">
    <property type="entry name" value="RNA POLYMERASE II DEGRADATION FACTOR-LIKE PROTEIN (DUF1296)-RELATED"/>
    <property type="match status" value="1"/>
</dbReference>